<dbReference type="EMBL" id="AP018042">
    <property type="protein sequence ID" value="BAX82333.1"/>
    <property type="molecule type" value="Genomic_DNA"/>
</dbReference>
<proteinExistence type="predicted"/>
<accession>A0A1Y1CQR5</accession>
<evidence type="ECO:0000313" key="1">
    <source>
        <dbReference type="EMBL" id="BAX82333.1"/>
    </source>
</evidence>
<dbReference type="Proteomes" id="UP000218267">
    <property type="component" value="Chromosome"/>
</dbReference>
<reference evidence="1 2" key="1">
    <citation type="journal article" date="2018" name="Mar. Genomics">
        <title>Complete genome sequence of Marinifilaceae bacterium strain SPP2, isolated from the Antarctic marine sediment.</title>
        <authorList>
            <person name="Watanabe M."/>
            <person name="Kojima H."/>
            <person name="Fukui M."/>
        </authorList>
    </citation>
    <scope>NUCLEOTIDE SEQUENCE [LARGE SCALE GENOMIC DNA]</scope>
    <source>
        <strain evidence="1 2">SPP2</strain>
    </source>
</reference>
<reference evidence="2" key="2">
    <citation type="journal article" date="2020" name="Antonie Van Leeuwenhoek">
        <title>Labilibaculum antarcticum sp. nov., a novel facultative anaerobic, psychrotorelant bacterium isolated from marine sediment of Antarctica.</title>
        <authorList>
            <person name="Watanabe M."/>
            <person name="Kojima H."/>
            <person name="Fukui M."/>
        </authorList>
    </citation>
    <scope>NUCLEOTIDE SEQUENCE [LARGE SCALE GENOMIC DNA]</scope>
    <source>
        <strain evidence="2">SPP2</strain>
    </source>
</reference>
<sequence>MEGGGTDSLVWRNVIKFFRKGYKWMCDEKKSNFIRILFFFAIIFVSNKTEEAWEIYKLFDDVVLDHYPNDKV</sequence>
<evidence type="ECO:0000313" key="2">
    <source>
        <dbReference type="Proteomes" id="UP000218267"/>
    </source>
</evidence>
<organism evidence="1 2">
    <name type="scientific">Labilibaculum antarcticum</name>
    <dbReference type="NCBI Taxonomy" id="1717717"/>
    <lineage>
        <taxon>Bacteria</taxon>
        <taxon>Pseudomonadati</taxon>
        <taxon>Bacteroidota</taxon>
        <taxon>Bacteroidia</taxon>
        <taxon>Marinilabiliales</taxon>
        <taxon>Marinifilaceae</taxon>
        <taxon>Labilibaculum</taxon>
    </lineage>
</organism>
<gene>
    <name evidence="1" type="ORF">ALGA_4041</name>
</gene>
<keyword evidence="2" id="KW-1185">Reference proteome</keyword>
<name>A0A1Y1CQR5_9BACT</name>
<protein>
    <submittedName>
        <fullName evidence="1">Uncharacterized protein</fullName>
    </submittedName>
</protein>
<dbReference type="KEGG" id="mbas:ALGA_4041"/>
<dbReference type="AlphaFoldDB" id="A0A1Y1CQR5"/>